<organism evidence="2 3">
    <name type="scientific">Hanamia caeni</name>
    <dbReference type="NCBI Taxonomy" id="2294116"/>
    <lineage>
        <taxon>Bacteria</taxon>
        <taxon>Pseudomonadati</taxon>
        <taxon>Bacteroidota</taxon>
        <taxon>Chitinophagia</taxon>
        <taxon>Chitinophagales</taxon>
        <taxon>Chitinophagaceae</taxon>
        <taxon>Hanamia</taxon>
    </lineage>
</organism>
<dbReference type="InterPro" id="IPR004919">
    <property type="entry name" value="GmrSD_N"/>
</dbReference>
<dbReference type="PANTHER" id="PTHR39639">
    <property type="entry name" value="CHROMOSOME 16, WHOLE GENOME SHOTGUN SEQUENCE"/>
    <property type="match status" value="1"/>
</dbReference>
<dbReference type="Proteomes" id="UP000267223">
    <property type="component" value="Unassembled WGS sequence"/>
</dbReference>
<sequence>MKDNSKNGLKNDIEDTGNSGDKSFVDFLHKKQRELVTSTVDYNLESISQLINKRTIDLAPKYQRRFRWDDNRKSKLIESFLMNVPIPPIFLNEDDFGKYSVIDGKQRLSAINEYLTGKLSLSGLEIFTDLNGLNFFDVPLEFQNSLKIRANVRAVIILRQSDKDIKYEVFQRLNTGGVKLNAQEIRNSAFPGKLNDKILELSENKFFHSLLGIKSKSKSKIYQEMRDAELVLRFFALKDSWKNYAGGLKKILDSFMDDNQTMAQTKVDEIAQEFTETLEKVQAIFGADGSFRRWIPENKKWKQQVSAPLFDAQMFACYKKNKKKLEDSKTKILSDFKKLFTSDKEFLQSIESSTATPNRFLYRTNKLNEILNNNI</sequence>
<evidence type="ECO:0000313" key="2">
    <source>
        <dbReference type="EMBL" id="RNI30777.1"/>
    </source>
</evidence>
<gene>
    <name evidence="2" type="ORF">EFY79_21200</name>
</gene>
<dbReference type="Pfam" id="PF03235">
    <property type="entry name" value="GmrSD_N"/>
    <property type="match status" value="1"/>
</dbReference>
<dbReference type="PANTHER" id="PTHR39639:SF1">
    <property type="entry name" value="DUF262 DOMAIN-CONTAINING PROTEIN"/>
    <property type="match status" value="1"/>
</dbReference>
<name>A0A3M9N060_9BACT</name>
<evidence type="ECO:0000259" key="1">
    <source>
        <dbReference type="Pfam" id="PF03235"/>
    </source>
</evidence>
<dbReference type="EMBL" id="RJJR01000042">
    <property type="protein sequence ID" value="RNI30777.1"/>
    <property type="molecule type" value="Genomic_DNA"/>
</dbReference>
<protein>
    <submittedName>
        <fullName evidence="2">DUF262 domain-containing protein</fullName>
    </submittedName>
</protein>
<comment type="caution">
    <text evidence="2">The sequence shown here is derived from an EMBL/GenBank/DDBJ whole genome shotgun (WGS) entry which is preliminary data.</text>
</comment>
<dbReference type="AlphaFoldDB" id="A0A3M9N060"/>
<feature type="domain" description="GmrSD restriction endonucleases N-terminal" evidence="1">
    <location>
        <begin position="47"/>
        <end position="190"/>
    </location>
</feature>
<proteinExistence type="predicted"/>
<dbReference type="RefSeq" id="WP_123122767.1">
    <property type="nucleotide sequence ID" value="NZ_RJJR01000042.1"/>
</dbReference>
<accession>A0A3M9N060</accession>
<keyword evidence="3" id="KW-1185">Reference proteome</keyword>
<reference evidence="2 3" key="1">
    <citation type="submission" date="2018-11" db="EMBL/GenBank/DDBJ databases">
        <title>Draft genome sequence of Ferruginibacter sp. BO-59.</title>
        <authorList>
            <person name="Im W.T."/>
        </authorList>
    </citation>
    <scope>NUCLEOTIDE SEQUENCE [LARGE SCALE GENOMIC DNA]</scope>
    <source>
        <strain evidence="2 3">BO-59</strain>
    </source>
</reference>
<evidence type="ECO:0000313" key="3">
    <source>
        <dbReference type="Proteomes" id="UP000267223"/>
    </source>
</evidence>
<dbReference type="OrthoDB" id="9764212at2"/>